<evidence type="ECO:0000256" key="3">
    <source>
        <dbReference type="ARBA" id="ARBA00023163"/>
    </source>
</evidence>
<organism evidence="6 7">
    <name type="scientific">Amaricoccus solimangrovi</name>
    <dbReference type="NCBI Taxonomy" id="2589815"/>
    <lineage>
        <taxon>Bacteria</taxon>
        <taxon>Pseudomonadati</taxon>
        <taxon>Pseudomonadota</taxon>
        <taxon>Alphaproteobacteria</taxon>
        <taxon>Rhodobacterales</taxon>
        <taxon>Paracoccaceae</taxon>
        <taxon>Amaricoccus</taxon>
    </lineage>
</organism>
<dbReference type="AlphaFoldDB" id="A0A501WFN1"/>
<dbReference type="SUPFAM" id="SSF46785">
    <property type="entry name" value="Winged helix' DNA-binding domain"/>
    <property type="match status" value="1"/>
</dbReference>
<dbReference type="PANTHER" id="PTHR43537:SF45">
    <property type="entry name" value="GNTR FAMILY REGULATORY PROTEIN"/>
    <property type="match status" value="1"/>
</dbReference>
<dbReference type="Gene3D" id="1.10.10.10">
    <property type="entry name" value="Winged helix-like DNA-binding domain superfamily/Winged helix DNA-binding domain"/>
    <property type="match status" value="1"/>
</dbReference>
<protein>
    <submittedName>
        <fullName evidence="6">GntR family transcriptional regulator</fullName>
    </submittedName>
</protein>
<keyword evidence="3" id="KW-0804">Transcription</keyword>
<proteinExistence type="predicted"/>
<evidence type="ECO:0000256" key="2">
    <source>
        <dbReference type="ARBA" id="ARBA00023125"/>
    </source>
</evidence>
<feature type="domain" description="HTH gntR-type" evidence="5">
    <location>
        <begin position="22"/>
        <end position="89"/>
    </location>
</feature>
<dbReference type="PRINTS" id="PR00033">
    <property type="entry name" value="HTHASNC"/>
</dbReference>
<accession>A0A501WFN1</accession>
<name>A0A501WFN1_9RHOB</name>
<dbReference type="InterPro" id="IPR036390">
    <property type="entry name" value="WH_DNA-bd_sf"/>
</dbReference>
<dbReference type="CDD" id="cd07377">
    <property type="entry name" value="WHTH_GntR"/>
    <property type="match status" value="1"/>
</dbReference>
<reference evidence="6 7" key="1">
    <citation type="submission" date="2019-06" db="EMBL/GenBank/DDBJ databases">
        <title>A novel bacterium of genus Amaricoccus, isolated from marine sediment.</title>
        <authorList>
            <person name="Huang H."/>
            <person name="Mo K."/>
            <person name="Hu Y."/>
        </authorList>
    </citation>
    <scope>NUCLEOTIDE SEQUENCE [LARGE SCALE GENOMIC DNA]</scope>
    <source>
        <strain evidence="6 7">HB172011</strain>
    </source>
</reference>
<dbReference type="RefSeq" id="WP_140456110.1">
    <property type="nucleotide sequence ID" value="NZ_VFRP01000038.1"/>
</dbReference>
<gene>
    <name evidence="6" type="ORF">FJM51_21115</name>
</gene>
<evidence type="ECO:0000256" key="4">
    <source>
        <dbReference type="SAM" id="MobiDB-lite"/>
    </source>
</evidence>
<dbReference type="OrthoDB" id="8638122at2"/>
<keyword evidence="2" id="KW-0238">DNA-binding</keyword>
<dbReference type="SMART" id="SM00345">
    <property type="entry name" value="HTH_GNTR"/>
    <property type="match status" value="1"/>
</dbReference>
<dbReference type="InterPro" id="IPR011711">
    <property type="entry name" value="GntR_C"/>
</dbReference>
<evidence type="ECO:0000259" key="5">
    <source>
        <dbReference type="PROSITE" id="PS50949"/>
    </source>
</evidence>
<dbReference type="EMBL" id="VFRP01000038">
    <property type="protein sequence ID" value="TPE46894.1"/>
    <property type="molecule type" value="Genomic_DNA"/>
</dbReference>
<dbReference type="Pfam" id="PF00392">
    <property type="entry name" value="GntR"/>
    <property type="match status" value="1"/>
</dbReference>
<dbReference type="GO" id="GO:0043565">
    <property type="term" value="F:sequence-specific DNA binding"/>
    <property type="evidence" value="ECO:0007669"/>
    <property type="project" value="InterPro"/>
</dbReference>
<keyword evidence="7" id="KW-1185">Reference proteome</keyword>
<dbReference type="Gene3D" id="1.20.120.530">
    <property type="entry name" value="GntR ligand-binding domain-like"/>
    <property type="match status" value="1"/>
</dbReference>
<dbReference type="InterPro" id="IPR000485">
    <property type="entry name" value="AsnC-type_HTH_dom"/>
</dbReference>
<dbReference type="PROSITE" id="PS50949">
    <property type="entry name" value="HTH_GNTR"/>
    <property type="match status" value="1"/>
</dbReference>
<dbReference type="PANTHER" id="PTHR43537">
    <property type="entry name" value="TRANSCRIPTIONAL REGULATOR, GNTR FAMILY"/>
    <property type="match status" value="1"/>
</dbReference>
<dbReference type="PRINTS" id="PR00035">
    <property type="entry name" value="HTHGNTR"/>
</dbReference>
<dbReference type="InterPro" id="IPR036388">
    <property type="entry name" value="WH-like_DNA-bd_sf"/>
</dbReference>
<feature type="region of interest" description="Disordered" evidence="4">
    <location>
        <begin position="1"/>
        <end position="21"/>
    </location>
</feature>
<evidence type="ECO:0000256" key="1">
    <source>
        <dbReference type="ARBA" id="ARBA00023015"/>
    </source>
</evidence>
<evidence type="ECO:0000313" key="7">
    <source>
        <dbReference type="Proteomes" id="UP000319255"/>
    </source>
</evidence>
<comment type="caution">
    <text evidence="6">The sequence shown here is derived from an EMBL/GenBank/DDBJ whole genome shotgun (WGS) entry which is preliminary data.</text>
</comment>
<dbReference type="Proteomes" id="UP000319255">
    <property type="component" value="Unassembled WGS sequence"/>
</dbReference>
<dbReference type="SUPFAM" id="SSF48008">
    <property type="entry name" value="GntR ligand-binding domain-like"/>
    <property type="match status" value="1"/>
</dbReference>
<keyword evidence="1" id="KW-0805">Transcription regulation</keyword>
<dbReference type="InterPro" id="IPR000524">
    <property type="entry name" value="Tscrpt_reg_HTH_GntR"/>
</dbReference>
<dbReference type="GO" id="GO:0003700">
    <property type="term" value="F:DNA-binding transcription factor activity"/>
    <property type="evidence" value="ECO:0007669"/>
    <property type="project" value="InterPro"/>
</dbReference>
<dbReference type="InterPro" id="IPR008920">
    <property type="entry name" value="TF_FadR/GntR_C"/>
</dbReference>
<dbReference type="Pfam" id="PF07729">
    <property type="entry name" value="FCD"/>
    <property type="match status" value="1"/>
</dbReference>
<sequence length="237" mass="26224">MPVDLSPAHPRRSGAPSPLRRTSASLQLHDLLRGRIISLDLAPGAPLSRVELAEEYGVSQTPVRDALRKLEQEGLVFVYPQSRTEVTRIDLDQARETQFLRLSLELEIARRLATSPDRGFVPVVARILRQQKAALELDADLARFKVLDLEFHQAFFTAAGVANLWPVVQERSGHIDRLRTLNLPDPGKALDILAVHSRIFDAITAGEAGAAEAAVREHLSGTLAAAEAIREKYPEYF</sequence>
<evidence type="ECO:0000313" key="6">
    <source>
        <dbReference type="EMBL" id="TPE46894.1"/>
    </source>
</evidence>
<dbReference type="SMART" id="SM00895">
    <property type="entry name" value="FCD"/>
    <property type="match status" value="1"/>
</dbReference>